<dbReference type="GO" id="GO:0005886">
    <property type="term" value="C:plasma membrane"/>
    <property type="evidence" value="ECO:0007669"/>
    <property type="project" value="TreeGrafter"/>
</dbReference>
<dbReference type="RefSeq" id="XP_020117963.1">
    <property type="nucleotide sequence ID" value="XM_020262230.1"/>
</dbReference>
<feature type="transmembrane region" description="Helical" evidence="7">
    <location>
        <begin position="194"/>
        <end position="213"/>
    </location>
</feature>
<reference evidence="8 9" key="1">
    <citation type="submission" date="2015-06" db="EMBL/GenBank/DDBJ databases">
        <title>Talaromyces atroroseus IBT 11181 draft genome.</title>
        <authorList>
            <person name="Rasmussen K.B."/>
            <person name="Rasmussen S."/>
            <person name="Petersen B."/>
            <person name="Sicheritz-Ponten T."/>
            <person name="Mortensen U.H."/>
            <person name="Thrane U."/>
        </authorList>
    </citation>
    <scope>NUCLEOTIDE SEQUENCE [LARGE SCALE GENOMIC DNA]</scope>
    <source>
        <strain evidence="8 9">IBT 11181</strain>
    </source>
</reference>
<feature type="transmembrane region" description="Helical" evidence="7">
    <location>
        <begin position="46"/>
        <end position="66"/>
    </location>
</feature>
<dbReference type="Pfam" id="PF13347">
    <property type="entry name" value="MFS_2"/>
    <property type="match status" value="1"/>
</dbReference>
<dbReference type="PANTHER" id="PTHR19432:SF76">
    <property type="entry name" value="TRANSPORTER, PUTATIVE (EUROFUNG)-RELATED"/>
    <property type="match status" value="1"/>
</dbReference>
<evidence type="ECO:0000256" key="6">
    <source>
        <dbReference type="SAM" id="MobiDB-lite"/>
    </source>
</evidence>
<dbReference type="Gene3D" id="1.20.1250.20">
    <property type="entry name" value="MFS general substrate transporter like domains"/>
    <property type="match status" value="1"/>
</dbReference>
<dbReference type="InterPro" id="IPR036259">
    <property type="entry name" value="MFS_trans_sf"/>
</dbReference>
<feature type="transmembrane region" description="Helical" evidence="7">
    <location>
        <begin position="382"/>
        <end position="404"/>
    </location>
</feature>
<evidence type="ECO:0000256" key="7">
    <source>
        <dbReference type="SAM" id="Phobius"/>
    </source>
</evidence>
<keyword evidence="2" id="KW-0813">Transport</keyword>
<evidence type="ECO:0000256" key="2">
    <source>
        <dbReference type="ARBA" id="ARBA00022448"/>
    </source>
</evidence>
<evidence type="ECO:0008006" key="10">
    <source>
        <dbReference type="Google" id="ProtNLM"/>
    </source>
</evidence>
<feature type="transmembrane region" description="Helical" evidence="7">
    <location>
        <begin position="358"/>
        <end position="376"/>
    </location>
</feature>
<dbReference type="GO" id="GO:0008506">
    <property type="term" value="F:sucrose:proton symporter activity"/>
    <property type="evidence" value="ECO:0007669"/>
    <property type="project" value="TreeGrafter"/>
</dbReference>
<comment type="subcellular location">
    <subcellularLocation>
        <location evidence="1">Membrane</location>
        <topology evidence="1">Multi-pass membrane protein</topology>
    </subcellularLocation>
</comment>
<keyword evidence="4 7" id="KW-1133">Transmembrane helix</keyword>
<keyword evidence="3 7" id="KW-0812">Transmembrane</keyword>
<evidence type="ECO:0000256" key="3">
    <source>
        <dbReference type="ARBA" id="ARBA00022692"/>
    </source>
</evidence>
<feature type="transmembrane region" description="Helical" evidence="7">
    <location>
        <begin position="164"/>
        <end position="182"/>
    </location>
</feature>
<organism evidence="8 9">
    <name type="scientific">Talaromyces atroroseus</name>
    <dbReference type="NCBI Taxonomy" id="1441469"/>
    <lineage>
        <taxon>Eukaryota</taxon>
        <taxon>Fungi</taxon>
        <taxon>Dikarya</taxon>
        <taxon>Ascomycota</taxon>
        <taxon>Pezizomycotina</taxon>
        <taxon>Eurotiomycetes</taxon>
        <taxon>Eurotiomycetidae</taxon>
        <taxon>Eurotiales</taxon>
        <taxon>Trichocomaceae</taxon>
        <taxon>Talaromyces</taxon>
        <taxon>Talaromyces sect. Trachyspermi</taxon>
    </lineage>
</organism>
<name>A0A225AAF6_TALAT</name>
<dbReference type="SUPFAM" id="SSF103473">
    <property type="entry name" value="MFS general substrate transporter"/>
    <property type="match status" value="1"/>
</dbReference>
<protein>
    <recommendedName>
        <fullName evidence="10">General alpha-glucoside permease</fullName>
    </recommendedName>
</protein>
<gene>
    <name evidence="8" type="ORF">UA08_07303</name>
</gene>
<dbReference type="OrthoDB" id="28755at2759"/>
<feature type="transmembrane region" description="Helical" evidence="7">
    <location>
        <begin position="553"/>
        <end position="572"/>
    </location>
</feature>
<feature type="transmembrane region" description="Helical" evidence="7">
    <location>
        <begin position="299"/>
        <end position="322"/>
    </location>
</feature>
<feature type="transmembrane region" description="Helical" evidence="7">
    <location>
        <begin position="248"/>
        <end position="268"/>
    </location>
</feature>
<evidence type="ECO:0000256" key="4">
    <source>
        <dbReference type="ARBA" id="ARBA00022989"/>
    </source>
</evidence>
<comment type="caution">
    <text evidence="8">The sequence shown here is derived from an EMBL/GenBank/DDBJ whole genome shotgun (WGS) entry which is preliminary data.</text>
</comment>
<feature type="transmembrane region" description="Helical" evidence="7">
    <location>
        <begin position="116"/>
        <end position="143"/>
    </location>
</feature>
<evidence type="ECO:0000313" key="8">
    <source>
        <dbReference type="EMBL" id="OKL57842.1"/>
    </source>
</evidence>
<dbReference type="PANTHER" id="PTHR19432">
    <property type="entry name" value="SUGAR TRANSPORTER"/>
    <property type="match status" value="1"/>
</dbReference>
<evidence type="ECO:0000256" key="5">
    <source>
        <dbReference type="ARBA" id="ARBA00023136"/>
    </source>
</evidence>
<feature type="transmembrane region" description="Helical" evidence="7">
    <location>
        <begin position="78"/>
        <end position="96"/>
    </location>
</feature>
<feature type="region of interest" description="Disordered" evidence="6">
    <location>
        <begin position="457"/>
        <end position="478"/>
    </location>
</feature>
<feature type="compositionally biased region" description="Low complexity" evidence="6">
    <location>
        <begin position="468"/>
        <end position="478"/>
    </location>
</feature>
<dbReference type="AlphaFoldDB" id="A0A225AAF6"/>
<keyword evidence="5 7" id="KW-0472">Membrane</keyword>
<feature type="transmembrane region" description="Helical" evidence="7">
    <location>
        <begin position="491"/>
        <end position="515"/>
    </location>
</feature>
<proteinExistence type="predicted"/>
<dbReference type="GeneID" id="31007059"/>
<evidence type="ECO:0000256" key="1">
    <source>
        <dbReference type="ARBA" id="ARBA00004141"/>
    </source>
</evidence>
<accession>A0A225AAF6</accession>
<dbReference type="EMBL" id="LFMY01000011">
    <property type="protein sequence ID" value="OKL57842.1"/>
    <property type="molecule type" value="Genomic_DNA"/>
</dbReference>
<keyword evidence="9" id="KW-1185">Reference proteome</keyword>
<evidence type="ECO:0000313" key="9">
    <source>
        <dbReference type="Proteomes" id="UP000214365"/>
    </source>
</evidence>
<dbReference type="Proteomes" id="UP000214365">
    <property type="component" value="Unassembled WGS sequence"/>
</dbReference>
<sequence length="588" mass="64549">MDRYTFYQGQVGSDEDGALDIQSDGRVVHCTPYLLQLGLTKSRTSLVWIAGPLSGLIIHPLIGVIADRSRSRWGRRRPFMLGGALVVAFCLLLLGWTSEVVGWFAHDIEKEQKRNYTIAVAVLAIYGVDFAISAVQACCRSIIVDTLPISQQQLGSAWATRMQAIGSLIAYIVGSMDMVTTFGTRFGDTQFKQMTVVAAIFLVAAVLVTSYSVKERVLIAARGADEKNGFFQVIAQLYRTTMDLPPQIQAVCWVQFWAWIAWFPFLFYSTTWVGETYFRYENPESVAKSSDTLGDVGRLGSLSLVIFSSVTFLSSVLIPFGVRSPDSNSKRANFTSRPPPRMAALLRRFKKIRPNLQTVWFLSHLVFAGTMIFAPMARSLKFATFLVSVCGIPWAISGWAPFAFMGVEINKLALEPPSTPLPTATMITSTTFRTHGYRPIDSVERDVEMDVLRLNHRTGDEDSDDESSSGAAAGATTTTSDIASTGELAGIYLGVLNVYTTLPQFVGTFISWIVFSVLEPALPPPPENDDPTQPIQGSRDGTWMNLDSDGPNAIAVCLFIGALSALVAAEATRRFKAVTAVRQLPIYD</sequence>